<reference evidence="2" key="1">
    <citation type="journal article" date="2019" name="Sci. Rep.">
        <title>Draft genome of Tanacetum cinerariifolium, the natural source of mosquito coil.</title>
        <authorList>
            <person name="Yamashiro T."/>
            <person name="Shiraishi A."/>
            <person name="Satake H."/>
            <person name="Nakayama K."/>
        </authorList>
    </citation>
    <scope>NUCLEOTIDE SEQUENCE</scope>
</reference>
<protein>
    <submittedName>
        <fullName evidence="2">Uncharacterized protein</fullName>
    </submittedName>
</protein>
<dbReference type="EMBL" id="BKCJ010002493">
    <property type="protein sequence ID" value="GEU48935.1"/>
    <property type="molecule type" value="Genomic_DNA"/>
</dbReference>
<name>A0A6L2KLF6_TANCI</name>
<evidence type="ECO:0000256" key="1">
    <source>
        <dbReference type="SAM" id="MobiDB-lite"/>
    </source>
</evidence>
<accession>A0A6L2KLF6</accession>
<comment type="caution">
    <text evidence="2">The sequence shown here is derived from an EMBL/GenBank/DDBJ whole genome shotgun (WGS) entry which is preliminary data.</text>
</comment>
<feature type="compositionally biased region" description="Basic and acidic residues" evidence="1">
    <location>
        <begin position="212"/>
        <end position="236"/>
    </location>
</feature>
<evidence type="ECO:0000313" key="2">
    <source>
        <dbReference type="EMBL" id="GEU48935.1"/>
    </source>
</evidence>
<sequence>MRRIRKGFSGRITPLFPTMVVQSQLDEDEAVHKELRDSLVRAATTTSSLEAEQNSDGGPRCQKAMGDTTAQTRIDSMVLGLEKTKTTQALEITSLKRRAKKLKKKQRSKTHKLKRLYKVGLIARVDSFEDEQSLGKDPSKQRRKINDINADEDITLVNDQDDVEMFDVSAAGEVNAASIATTINAAATITTKKSLWLKHLWKFQTELVEGSSKRAREELTQESAKKQKLEEAEKKTGSTNPAHWRLACPEVVNEEEWNKILTAWMTEKWKKCFATGVANRKKFQGMKKDRRDTRGVSNLHNEAANKMFVQTGGSNHAGPSISNQLKRTCQTSQIRIPSDETDTLKRVCRPAASARSIPVHRTPIVAWVDT</sequence>
<feature type="region of interest" description="Disordered" evidence="1">
    <location>
        <begin position="43"/>
        <end position="67"/>
    </location>
</feature>
<gene>
    <name evidence="2" type="ORF">Tci_020913</name>
</gene>
<organism evidence="2">
    <name type="scientific">Tanacetum cinerariifolium</name>
    <name type="common">Dalmatian daisy</name>
    <name type="synonym">Chrysanthemum cinerariifolium</name>
    <dbReference type="NCBI Taxonomy" id="118510"/>
    <lineage>
        <taxon>Eukaryota</taxon>
        <taxon>Viridiplantae</taxon>
        <taxon>Streptophyta</taxon>
        <taxon>Embryophyta</taxon>
        <taxon>Tracheophyta</taxon>
        <taxon>Spermatophyta</taxon>
        <taxon>Magnoliopsida</taxon>
        <taxon>eudicotyledons</taxon>
        <taxon>Gunneridae</taxon>
        <taxon>Pentapetalae</taxon>
        <taxon>asterids</taxon>
        <taxon>campanulids</taxon>
        <taxon>Asterales</taxon>
        <taxon>Asteraceae</taxon>
        <taxon>Asteroideae</taxon>
        <taxon>Anthemideae</taxon>
        <taxon>Anthemidinae</taxon>
        <taxon>Tanacetum</taxon>
    </lineage>
</organism>
<proteinExistence type="predicted"/>
<dbReference type="AlphaFoldDB" id="A0A6L2KLF6"/>
<feature type="region of interest" description="Disordered" evidence="1">
    <location>
        <begin position="212"/>
        <end position="241"/>
    </location>
</feature>
<feature type="compositionally biased region" description="Polar residues" evidence="1">
    <location>
        <begin position="43"/>
        <end position="56"/>
    </location>
</feature>